<accession>A0AAD4MTW4</accession>
<gene>
    <name evidence="3" type="ORF">DdX_12895</name>
</gene>
<dbReference type="CDD" id="cd00519">
    <property type="entry name" value="Lipase_3"/>
    <property type="match status" value="1"/>
</dbReference>
<dbReference type="InterPro" id="IPR002921">
    <property type="entry name" value="Fungal_lipase-type"/>
</dbReference>
<dbReference type="PANTHER" id="PTHR45908:SF5">
    <property type="entry name" value="FUNGAL LIPASE-LIKE DOMAIN-CONTAINING PROTEIN"/>
    <property type="match status" value="1"/>
</dbReference>
<dbReference type="Proteomes" id="UP001201812">
    <property type="component" value="Unassembled WGS sequence"/>
</dbReference>
<evidence type="ECO:0000313" key="4">
    <source>
        <dbReference type="Proteomes" id="UP001201812"/>
    </source>
</evidence>
<feature type="signal peptide" evidence="1">
    <location>
        <begin position="1"/>
        <end position="26"/>
    </location>
</feature>
<keyword evidence="1" id="KW-0732">Signal</keyword>
<feature type="chain" id="PRO_5042081954" evidence="1">
    <location>
        <begin position="27"/>
        <end position="361"/>
    </location>
</feature>
<dbReference type="GO" id="GO:0006629">
    <property type="term" value="P:lipid metabolic process"/>
    <property type="evidence" value="ECO:0007669"/>
    <property type="project" value="InterPro"/>
</dbReference>
<dbReference type="SUPFAM" id="SSF53474">
    <property type="entry name" value="alpha/beta-Hydrolases"/>
    <property type="match status" value="1"/>
</dbReference>
<dbReference type="AlphaFoldDB" id="A0AAD4MTW4"/>
<dbReference type="InterPro" id="IPR029058">
    <property type="entry name" value="AB_hydrolase_fold"/>
</dbReference>
<organism evidence="3 4">
    <name type="scientific">Ditylenchus destructor</name>
    <dbReference type="NCBI Taxonomy" id="166010"/>
    <lineage>
        <taxon>Eukaryota</taxon>
        <taxon>Metazoa</taxon>
        <taxon>Ecdysozoa</taxon>
        <taxon>Nematoda</taxon>
        <taxon>Chromadorea</taxon>
        <taxon>Rhabditida</taxon>
        <taxon>Tylenchina</taxon>
        <taxon>Tylenchomorpha</taxon>
        <taxon>Sphaerularioidea</taxon>
        <taxon>Anguinidae</taxon>
        <taxon>Anguininae</taxon>
        <taxon>Ditylenchus</taxon>
    </lineage>
</organism>
<evidence type="ECO:0000256" key="1">
    <source>
        <dbReference type="SAM" id="SignalP"/>
    </source>
</evidence>
<dbReference type="Pfam" id="PF01764">
    <property type="entry name" value="Lipase_3"/>
    <property type="match status" value="1"/>
</dbReference>
<sequence length="361" mass="40002">MAVLGNLNFLSFGLLLTGFLPTTLLADPQYDESHALAMMYLSAGAYAVLPDDCIKRAMPSANKWVKFLAINETCDILSNICSFYTAVSDVRRELVVVFRGTKDKVQLMVEALDSIQEGQDFYGVGKVNQYFFDGLKTLWSGVYKVLSEDRYKDYDVTFTGHSLGGALAALASIITVLNGLRTSDQIKLYTFGEPRVGSSSFAFTLDNLVPHSFRIVNGYDIVPHMPPCSGNVFSQINLPCDPSDSGIGYHHGTEVWYPDGMAPGAEYKICKGSPRNEDHSCSAGVKFNWLLYESYIDAHRHYFDHKIPAFGKLGCAPNMKYEEEILPNDALTAHDPPKPHSTMENLIVKVKSFGNFLKNIG</sequence>
<keyword evidence="4" id="KW-1185">Reference proteome</keyword>
<evidence type="ECO:0000259" key="2">
    <source>
        <dbReference type="Pfam" id="PF01764"/>
    </source>
</evidence>
<name>A0AAD4MTW4_9BILA</name>
<protein>
    <submittedName>
        <fullName evidence="3">Lipase (Class 3) domain-containing protein</fullName>
    </submittedName>
</protein>
<proteinExistence type="predicted"/>
<dbReference type="Gene3D" id="3.40.50.1820">
    <property type="entry name" value="alpha/beta hydrolase"/>
    <property type="match status" value="1"/>
</dbReference>
<dbReference type="PANTHER" id="PTHR45908">
    <property type="entry name" value="PROTEIN CBG11750-RELATED"/>
    <property type="match status" value="1"/>
</dbReference>
<comment type="caution">
    <text evidence="3">The sequence shown here is derived from an EMBL/GenBank/DDBJ whole genome shotgun (WGS) entry which is preliminary data.</text>
</comment>
<evidence type="ECO:0000313" key="3">
    <source>
        <dbReference type="EMBL" id="KAI1706685.1"/>
    </source>
</evidence>
<feature type="domain" description="Fungal lipase-type" evidence="2">
    <location>
        <begin position="95"/>
        <end position="229"/>
    </location>
</feature>
<reference evidence="3" key="1">
    <citation type="submission" date="2022-01" db="EMBL/GenBank/DDBJ databases">
        <title>Genome Sequence Resource for Two Populations of Ditylenchus destructor, the Migratory Endoparasitic Phytonematode.</title>
        <authorList>
            <person name="Zhang H."/>
            <person name="Lin R."/>
            <person name="Xie B."/>
        </authorList>
    </citation>
    <scope>NUCLEOTIDE SEQUENCE</scope>
    <source>
        <strain evidence="3">BazhouSP</strain>
    </source>
</reference>
<dbReference type="EMBL" id="JAKKPZ010000046">
    <property type="protein sequence ID" value="KAI1706685.1"/>
    <property type="molecule type" value="Genomic_DNA"/>
</dbReference>